<evidence type="ECO:0000256" key="5">
    <source>
        <dbReference type="ARBA" id="ARBA00023065"/>
    </source>
</evidence>
<keyword evidence="4 8" id="KW-1133">Transmembrane helix</keyword>
<feature type="transmembrane region" description="Helical" evidence="8">
    <location>
        <begin position="106"/>
        <end position="124"/>
    </location>
</feature>
<evidence type="ECO:0000256" key="2">
    <source>
        <dbReference type="ARBA" id="ARBA00022448"/>
    </source>
</evidence>
<feature type="region of interest" description="Disordered" evidence="7">
    <location>
        <begin position="169"/>
        <end position="188"/>
    </location>
</feature>
<feature type="transmembrane region" description="Helical" evidence="8">
    <location>
        <begin position="136"/>
        <end position="159"/>
    </location>
</feature>
<dbReference type="EMBL" id="BAABLD010000001">
    <property type="protein sequence ID" value="GAA5157673.1"/>
    <property type="molecule type" value="Genomic_DNA"/>
</dbReference>
<dbReference type="InterPro" id="IPR027469">
    <property type="entry name" value="Cation_efflux_TMD_sf"/>
</dbReference>
<feature type="transmembrane region" description="Helical" evidence="8">
    <location>
        <begin position="203"/>
        <end position="225"/>
    </location>
</feature>
<gene>
    <name evidence="10" type="primary">aitP</name>
    <name evidence="10" type="ORF">GCM10025770_01230</name>
</gene>
<evidence type="ECO:0000256" key="4">
    <source>
        <dbReference type="ARBA" id="ARBA00022989"/>
    </source>
</evidence>
<feature type="compositionally biased region" description="Basic and acidic residues" evidence="7">
    <location>
        <begin position="170"/>
        <end position="188"/>
    </location>
</feature>
<evidence type="ECO:0000259" key="9">
    <source>
        <dbReference type="Pfam" id="PF01545"/>
    </source>
</evidence>
<evidence type="ECO:0000313" key="10">
    <source>
        <dbReference type="EMBL" id="GAA5157673.1"/>
    </source>
</evidence>
<organism evidence="10 11">
    <name type="scientific">Viridibacterium curvum</name>
    <dbReference type="NCBI Taxonomy" id="1101404"/>
    <lineage>
        <taxon>Bacteria</taxon>
        <taxon>Pseudomonadati</taxon>
        <taxon>Pseudomonadota</taxon>
        <taxon>Betaproteobacteria</taxon>
        <taxon>Rhodocyclales</taxon>
        <taxon>Rhodocyclaceae</taxon>
        <taxon>Viridibacterium</taxon>
    </lineage>
</organism>
<comment type="subcellular location">
    <subcellularLocation>
        <location evidence="1">Membrane</location>
        <topology evidence="1">Multi-pass membrane protein</topology>
    </subcellularLocation>
</comment>
<feature type="transmembrane region" description="Helical" evidence="8">
    <location>
        <begin position="231"/>
        <end position="248"/>
    </location>
</feature>
<evidence type="ECO:0000256" key="7">
    <source>
        <dbReference type="SAM" id="MobiDB-lite"/>
    </source>
</evidence>
<keyword evidence="6 8" id="KW-0472">Membrane</keyword>
<reference evidence="11" key="1">
    <citation type="journal article" date="2019" name="Int. J. Syst. Evol. Microbiol.">
        <title>The Global Catalogue of Microorganisms (GCM) 10K type strain sequencing project: providing services to taxonomists for standard genome sequencing and annotation.</title>
        <authorList>
            <consortium name="The Broad Institute Genomics Platform"/>
            <consortium name="The Broad Institute Genome Sequencing Center for Infectious Disease"/>
            <person name="Wu L."/>
            <person name="Ma J."/>
        </authorList>
    </citation>
    <scope>NUCLEOTIDE SEQUENCE [LARGE SCALE GENOMIC DNA]</scope>
    <source>
        <strain evidence="11">JCM 18715</strain>
    </source>
</reference>
<name>A0ABP9Q9E1_9RHOO</name>
<feature type="transmembrane region" description="Helical" evidence="8">
    <location>
        <begin position="70"/>
        <end position="86"/>
    </location>
</feature>
<dbReference type="PANTHER" id="PTHR45755">
    <property type="match status" value="1"/>
</dbReference>
<keyword evidence="2" id="KW-0813">Transport</keyword>
<dbReference type="Pfam" id="PF01545">
    <property type="entry name" value="Cation_efflux"/>
    <property type="match status" value="1"/>
</dbReference>
<accession>A0ABP9Q9E1</accession>
<proteinExistence type="predicted"/>
<dbReference type="NCBIfam" id="TIGR01297">
    <property type="entry name" value="CDF"/>
    <property type="match status" value="1"/>
</dbReference>
<feature type="region of interest" description="Disordered" evidence="7">
    <location>
        <begin position="1"/>
        <end position="28"/>
    </location>
</feature>
<keyword evidence="3 8" id="KW-0812">Transmembrane</keyword>
<dbReference type="InterPro" id="IPR045316">
    <property type="entry name" value="Msc2-like"/>
</dbReference>
<dbReference type="SUPFAM" id="SSF161111">
    <property type="entry name" value="Cation efflux protein transmembrane domain-like"/>
    <property type="match status" value="1"/>
</dbReference>
<sequence>MQHQRDLMNPHKHSPTPQSADLPHRFDEGNPAAERGTGIVLWITLAMMVAEIIGGWWFNSMAVLADGWHMSSHAVAMGAAWLAYVLARRHADDPRFVWGTWKIEILTGYTSAWLLIGVAVVMLWESLSRLVSPLPIRYGESIALAIVGLIVNLVCAWILHAAGHHHHHAEHAPHHDDDHDHEHNEHDHHHAHDLNLRAAFVHVLADALTSALAIVALLGGSVFAWDWLDPAAGILGAVMVAIWAVGLIRRAGAILLDRQADDRLPQQIARLLATHVPDGSLSVTDLHVWQVGRSRYACVLHLETTDSALQIEQVSAWLAEVPGLYHPSIEIRYS</sequence>
<comment type="caution">
    <text evidence="10">The sequence shown here is derived from an EMBL/GenBank/DDBJ whole genome shotgun (WGS) entry which is preliminary data.</text>
</comment>
<keyword evidence="11" id="KW-1185">Reference proteome</keyword>
<evidence type="ECO:0000313" key="11">
    <source>
        <dbReference type="Proteomes" id="UP001500547"/>
    </source>
</evidence>
<dbReference type="Proteomes" id="UP001500547">
    <property type="component" value="Unassembled WGS sequence"/>
</dbReference>
<dbReference type="PANTHER" id="PTHR45755:SF4">
    <property type="entry name" value="ZINC TRANSPORTER 7"/>
    <property type="match status" value="1"/>
</dbReference>
<dbReference type="InterPro" id="IPR002524">
    <property type="entry name" value="Cation_efflux"/>
</dbReference>
<protein>
    <submittedName>
        <fullName evidence="10">CDF family iron/cobalt efflux transporter AitP</fullName>
    </submittedName>
</protein>
<evidence type="ECO:0000256" key="8">
    <source>
        <dbReference type="SAM" id="Phobius"/>
    </source>
</evidence>
<feature type="domain" description="Cation efflux protein transmembrane" evidence="9">
    <location>
        <begin position="39"/>
        <end position="256"/>
    </location>
</feature>
<dbReference type="InterPro" id="IPR058533">
    <property type="entry name" value="Cation_efflux_TM"/>
</dbReference>
<evidence type="ECO:0000256" key="3">
    <source>
        <dbReference type="ARBA" id="ARBA00022692"/>
    </source>
</evidence>
<keyword evidence="5" id="KW-0406">Ion transport</keyword>
<dbReference type="NCBIfam" id="NF033827">
    <property type="entry name" value="CDF_efflux_DmeF"/>
    <property type="match status" value="1"/>
</dbReference>
<dbReference type="Gene3D" id="1.20.1510.10">
    <property type="entry name" value="Cation efflux protein transmembrane domain"/>
    <property type="match status" value="1"/>
</dbReference>
<evidence type="ECO:0000256" key="6">
    <source>
        <dbReference type="ARBA" id="ARBA00023136"/>
    </source>
</evidence>
<feature type="transmembrane region" description="Helical" evidence="8">
    <location>
        <begin position="39"/>
        <end position="58"/>
    </location>
</feature>
<evidence type="ECO:0000256" key="1">
    <source>
        <dbReference type="ARBA" id="ARBA00004141"/>
    </source>
</evidence>